<dbReference type="EMBL" id="BTCL01000036">
    <property type="protein sequence ID" value="GMK48781.1"/>
    <property type="molecule type" value="Genomic_DNA"/>
</dbReference>
<accession>A0ABQ6NUL8</accession>
<protein>
    <submittedName>
        <fullName evidence="1">Uncharacterized protein</fullName>
    </submittedName>
</protein>
<evidence type="ECO:0000313" key="2">
    <source>
        <dbReference type="Proteomes" id="UP001285921"/>
    </source>
</evidence>
<gene>
    <name evidence="1" type="ORF">PghCCS26_59110</name>
</gene>
<sequence>MIPVGQPLKGTTKGSGFGKISILDALKANEQVRTSAAAAK</sequence>
<organism evidence="1 2">
    <name type="scientific">Paenibacillus glycanilyticus</name>
    <dbReference type="NCBI Taxonomy" id="126569"/>
    <lineage>
        <taxon>Bacteria</taxon>
        <taxon>Bacillati</taxon>
        <taxon>Bacillota</taxon>
        <taxon>Bacilli</taxon>
        <taxon>Bacillales</taxon>
        <taxon>Paenibacillaceae</taxon>
        <taxon>Paenibacillus</taxon>
    </lineage>
</organism>
<proteinExistence type="predicted"/>
<keyword evidence="2" id="KW-1185">Reference proteome</keyword>
<name>A0ABQ6NUL8_9BACL</name>
<evidence type="ECO:0000313" key="1">
    <source>
        <dbReference type="EMBL" id="GMK48781.1"/>
    </source>
</evidence>
<dbReference type="Proteomes" id="UP001285921">
    <property type="component" value="Unassembled WGS sequence"/>
</dbReference>
<comment type="caution">
    <text evidence="1">The sequence shown here is derived from an EMBL/GenBank/DDBJ whole genome shotgun (WGS) entry which is preliminary data.</text>
</comment>
<dbReference type="RefSeq" id="WP_268960393.1">
    <property type="nucleotide sequence ID" value="NZ_BTCL01000036.1"/>
</dbReference>
<reference evidence="1 2" key="1">
    <citation type="submission" date="2023-05" db="EMBL/GenBank/DDBJ databases">
        <title>Draft genome of Paenibacillus sp. CCS26.</title>
        <authorList>
            <person name="Akita H."/>
            <person name="Shinto Y."/>
            <person name="Kimura Z."/>
        </authorList>
    </citation>
    <scope>NUCLEOTIDE SEQUENCE [LARGE SCALE GENOMIC DNA]</scope>
    <source>
        <strain evidence="1 2">CCS26</strain>
    </source>
</reference>